<dbReference type="GO" id="GO:0008198">
    <property type="term" value="F:ferrous iron binding"/>
    <property type="evidence" value="ECO:0007669"/>
    <property type="project" value="InterPro"/>
</dbReference>
<dbReference type="PANTHER" id="PTHR30096:SF0">
    <property type="entry name" value="4,5-DOPA DIOXYGENASE EXTRADIOL-LIKE PROTEIN"/>
    <property type="match status" value="1"/>
</dbReference>
<dbReference type="Gene3D" id="3.40.830.10">
    <property type="entry name" value="LigB-like"/>
    <property type="match status" value="1"/>
</dbReference>
<evidence type="ECO:0000256" key="5">
    <source>
        <dbReference type="ARBA" id="ARBA00023002"/>
    </source>
</evidence>
<keyword evidence="8" id="KW-1185">Reference proteome</keyword>
<evidence type="ECO:0000313" key="8">
    <source>
        <dbReference type="Proteomes" id="UP000266016"/>
    </source>
</evidence>
<evidence type="ECO:0000256" key="3">
    <source>
        <dbReference type="ARBA" id="ARBA00022723"/>
    </source>
</evidence>
<dbReference type="GO" id="GO:0008270">
    <property type="term" value="F:zinc ion binding"/>
    <property type="evidence" value="ECO:0007669"/>
    <property type="project" value="InterPro"/>
</dbReference>
<dbReference type="SUPFAM" id="SSF53213">
    <property type="entry name" value="LigB-like"/>
    <property type="match status" value="1"/>
</dbReference>
<reference evidence="7 8" key="1">
    <citation type="submission" date="2018-08" db="EMBL/GenBank/DDBJ databases">
        <title>Bacillus jemisoniae sp. nov., Bacillus chryseoplanitiae sp. nov., Bacillus resnikiae sp. nov., and Bacillus frankliniae sp. nov., isolated from Viking spacecraft and associated surfaces.</title>
        <authorList>
            <person name="Seuylemezian A."/>
            <person name="Vaishampayan P."/>
        </authorList>
    </citation>
    <scope>NUCLEOTIDE SEQUENCE [LARGE SCALE GENOMIC DNA]</scope>
    <source>
        <strain evidence="7 8">MA001</strain>
    </source>
</reference>
<dbReference type="EMBL" id="QWVS01000063">
    <property type="protein sequence ID" value="RID81634.1"/>
    <property type="molecule type" value="Genomic_DNA"/>
</dbReference>
<dbReference type="PANTHER" id="PTHR30096">
    <property type="entry name" value="4,5-DOPA DIOXYGENASE EXTRADIOL-LIKE PROTEIN"/>
    <property type="match status" value="1"/>
</dbReference>
<evidence type="ECO:0000256" key="2">
    <source>
        <dbReference type="ARBA" id="ARBA00007581"/>
    </source>
</evidence>
<dbReference type="InterPro" id="IPR004183">
    <property type="entry name" value="Xdiol_dOase_suB"/>
</dbReference>
<name>A0A398AX62_9BACI</name>
<keyword evidence="7" id="KW-0223">Dioxygenase</keyword>
<comment type="similarity">
    <text evidence="2">Belongs to the DODA-type extradiol aromatic ring-opening dioxygenase family.</text>
</comment>
<comment type="cofactor">
    <cofactor evidence="1">
        <name>Zn(2+)</name>
        <dbReference type="ChEBI" id="CHEBI:29105"/>
    </cofactor>
</comment>
<keyword evidence="5" id="KW-0560">Oxidoreductase</keyword>
<dbReference type="Pfam" id="PF02900">
    <property type="entry name" value="LigB"/>
    <property type="match status" value="1"/>
</dbReference>
<dbReference type="PIRSF" id="PIRSF006157">
    <property type="entry name" value="Doxgns_DODA"/>
    <property type="match status" value="1"/>
</dbReference>
<dbReference type="GO" id="GO:0016702">
    <property type="term" value="F:oxidoreductase activity, acting on single donors with incorporation of molecular oxygen, incorporation of two atoms of oxygen"/>
    <property type="evidence" value="ECO:0007669"/>
    <property type="project" value="UniProtKB-ARBA"/>
</dbReference>
<evidence type="ECO:0000256" key="4">
    <source>
        <dbReference type="ARBA" id="ARBA00022833"/>
    </source>
</evidence>
<comment type="caution">
    <text evidence="7">The sequence shown here is derived from an EMBL/GenBank/DDBJ whole genome shotgun (WGS) entry which is preliminary data.</text>
</comment>
<gene>
    <name evidence="7" type="ORF">D1953_20060</name>
</gene>
<dbReference type="CDD" id="cd07363">
    <property type="entry name" value="45_DOPA_Dioxygenase"/>
    <property type="match status" value="1"/>
</dbReference>
<organism evidence="7 8">
    <name type="scientific">Peribacillus asahii</name>
    <dbReference type="NCBI Taxonomy" id="228899"/>
    <lineage>
        <taxon>Bacteria</taxon>
        <taxon>Bacillati</taxon>
        <taxon>Bacillota</taxon>
        <taxon>Bacilli</taxon>
        <taxon>Bacillales</taxon>
        <taxon>Bacillaceae</taxon>
        <taxon>Peribacillus</taxon>
    </lineage>
</organism>
<dbReference type="RefSeq" id="WP_119118926.1">
    <property type="nucleotide sequence ID" value="NZ_QWVS01000063.1"/>
</dbReference>
<protein>
    <submittedName>
        <fullName evidence="7">Dioxygenase</fullName>
    </submittedName>
</protein>
<accession>A0A398AX62</accession>
<dbReference type="Proteomes" id="UP000266016">
    <property type="component" value="Unassembled WGS sequence"/>
</dbReference>
<keyword evidence="3" id="KW-0479">Metal-binding</keyword>
<evidence type="ECO:0000313" key="7">
    <source>
        <dbReference type="EMBL" id="RID81634.1"/>
    </source>
</evidence>
<keyword evidence="4" id="KW-0862">Zinc</keyword>
<feature type="domain" description="Extradiol ring-cleavage dioxygenase class III enzyme subunit B" evidence="6">
    <location>
        <begin position="6"/>
        <end position="245"/>
    </location>
</feature>
<dbReference type="InterPro" id="IPR014436">
    <property type="entry name" value="Extradiol_dOase_DODA"/>
</dbReference>
<sequence length="255" mass="29053">MRPSLFLSHGTPWLTIEDNRYTEFLKEYVAQHERPDAIVIISSHWNRCDQAVSAVKKHDISCDFIGHPDKVTQITYPASGNIELSDQVLTLLSRVDIFGEFDENRTLDYGSWVPLHIMYPEADIPVVSLSINPTLSLAKQYEIGKSLAALKEENILIIASGGIVYNLDHIQYEMNVVEGWAIRFVEWIEEHVMNWNLKALFQFQEEAPFAFDAVPNISELIPLIIAMGTGDKQRNPTLLHRSFQFGNVSLSAFEF</sequence>
<evidence type="ECO:0000256" key="1">
    <source>
        <dbReference type="ARBA" id="ARBA00001947"/>
    </source>
</evidence>
<dbReference type="AlphaFoldDB" id="A0A398AX62"/>
<proteinExistence type="inferred from homology"/>
<evidence type="ECO:0000259" key="6">
    <source>
        <dbReference type="Pfam" id="PF02900"/>
    </source>
</evidence>